<dbReference type="SUPFAM" id="SSF48452">
    <property type="entry name" value="TPR-like"/>
    <property type="match status" value="1"/>
</dbReference>
<evidence type="ECO:0000313" key="3">
    <source>
        <dbReference type="Proteomes" id="UP000318801"/>
    </source>
</evidence>
<dbReference type="EMBL" id="VHLG01000002">
    <property type="protein sequence ID" value="TPW32460.1"/>
    <property type="molecule type" value="Genomic_DNA"/>
</dbReference>
<accession>A0A506UEN7</accession>
<reference evidence="2 3" key="1">
    <citation type="submission" date="2019-06" db="EMBL/GenBank/DDBJ databases">
        <authorList>
            <person name="Li M."/>
        </authorList>
    </citation>
    <scope>NUCLEOTIDE SEQUENCE [LARGE SCALE GENOMIC DNA]</scope>
    <source>
        <strain evidence="2 3">BGMRC2036</strain>
    </source>
</reference>
<dbReference type="Gene3D" id="1.25.40.10">
    <property type="entry name" value="Tetratricopeptide repeat domain"/>
    <property type="match status" value="1"/>
</dbReference>
<dbReference type="AlphaFoldDB" id="A0A506UEN7"/>
<dbReference type="Proteomes" id="UP000318801">
    <property type="component" value="Unassembled WGS sequence"/>
</dbReference>
<keyword evidence="3" id="KW-1185">Reference proteome</keyword>
<dbReference type="InterPro" id="IPR011990">
    <property type="entry name" value="TPR-like_helical_dom_sf"/>
</dbReference>
<gene>
    <name evidence="2" type="ORF">FJU08_05570</name>
</gene>
<organism evidence="2 3">
    <name type="scientific">Martelella alba</name>
    <dbReference type="NCBI Taxonomy" id="2590451"/>
    <lineage>
        <taxon>Bacteria</taxon>
        <taxon>Pseudomonadati</taxon>
        <taxon>Pseudomonadota</taxon>
        <taxon>Alphaproteobacteria</taxon>
        <taxon>Hyphomicrobiales</taxon>
        <taxon>Aurantimonadaceae</taxon>
        <taxon>Martelella</taxon>
    </lineage>
</organism>
<proteinExistence type="predicted"/>
<sequence>MKLAYIALTAAGIAVIGAISIHGTNRDAAEKAAQPVTASNFDEAYDQILRDPQQAGAGTGAGDANADPGFSGLNEAQAQSDSQDLRNLPASEQGKTGSSDTAASRSAATPAAPADTTPAGPSVDESALRYFAQQGDLERLQAEISRLRALYPNWTPPANPLAVQDNSDDQLQAMWQAYAEGRYQDVRDMIAERQQREPGWVPPADLTDRLFIAETRRNLLAAAKDQDYAKVIDLASQAPSLLTCAEVNVMWQVAEAFAKTDKTSRADDAYTYILTNCEKPEERYATMQKAMSLLPYDDVVKLFALERTGDDGKPEFEDLRNQLLRDRFAQAGQDANLVISPDDVARMQKLADDSKSADDSQLLAWYFLVRGSDEAAEEWFRKARDEGDSATISQGLALLLIKQDKSDEAEAVMYPWRNSSDEAKDTYLNAVVNMLGRTPRVAYSDEVLKRMADVVTETKSVTAAEQFGWYSNNFKQWMTGLQWFEAGLSWEPWQEPLAYGVTITLNEMNYKPGVYQMQRIWAPYSERIAWLNDPNAPVNSLDNLLATVFRLTTVKLANGKTSVSAVPIAEVNLATGEQKPIGAAAMSVTGDATAGVALTAPISAPGSAGTGSDAGSTAAESYVPDYYKYYYGQSDTGVDTHSMMVPTGNQPALQNLPSLNGQSIPKSMIATDQVTGEETVTILNTDLLLNTNPYRPSAQQVAAALYTYGQPSDKTVVWRFDDTAYRNRDFLRQYEIGTYQPQTAAKTATDTTTPVVVRTTNTLPAGSQVTIGEATVTPVAATTTTRTTTRSTSTSSASSGSCWSGRSPSGLSASAALTQGWCLMDLQRPMEAARAFEVALGSSSSKTREEAAYGQSLAYMRMGLTSKAAVAASQTPMSAERQTDLQIQILTDRAVTAYNGGHYRDALLLLDQRDQLAPTEDGLLAIRGYAYMQLQRYNDAYKVFEALAEKGDTTGMEGLALARQQLMGNAN</sequence>
<evidence type="ECO:0000313" key="2">
    <source>
        <dbReference type="EMBL" id="TPW32460.1"/>
    </source>
</evidence>
<dbReference type="OrthoDB" id="7324591at2"/>
<dbReference type="RefSeq" id="WP_141147970.1">
    <property type="nucleotide sequence ID" value="NZ_VHLG01000002.1"/>
</dbReference>
<feature type="compositionally biased region" description="Low complexity" evidence="1">
    <location>
        <begin position="96"/>
        <end position="122"/>
    </location>
</feature>
<name>A0A506UEN7_9HYPH</name>
<comment type="caution">
    <text evidence="2">The sequence shown here is derived from an EMBL/GenBank/DDBJ whole genome shotgun (WGS) entry which is preliminary data.</text>
</comment>
<protein>
    <submittedName>
        <fullName evidence="2">Uncharacterized protein</fullName>
    </submittedName>
</protein>
<evidence type="ECO:0000256" key="1">
    <source>
        <dbReference type="SAM" id="MobiDB-lite"/>
    </source>
</evidence>
<feature type="region of interest" description="Disordered" evidence="1">
    <location>
        <begin position="780"/>
        <end position="805"/>
    </location>
</feature>
<feature type="region of interest" description="Disordered" evidence="1">
    <location>
        <begin position="53"/>
        <end position="123"/>
    </location>
</feature>